<organism evidence="1 2">
    <name type="scientific">Segatella copri</name>
    <dbReference type="NCBI Taxonomy" id="165179"/>
    <lineage>
        <taxon>Bacteria</taxon>
        <taxon>Pseudomonadati</taxon>
        <taxon>Bacteroidota</taxon>
        <taxon>Bacteroidia</taxon>
        <taxon>Bacteroidales</taxon>
        <taxon>Prevotellaceae</taxon>
        <taxon>Segatella</taxon>
    </lineage>
</organism>
<evidence type="ECO:0008006" key="3">
    <source>
        <dbReference type="Google" id="ProtNLM"/>
    </source>
</evidence>
<dbReference type="Proteomes" id="UP000421283">
    <property type="component" value="Unassembled WGS sequence"/>
</dbReference>
<accession>A0AA90VQP2</accession>
<evidence type="ECO:0000313" key="2">
    <source>
        <dbReference type="Proteomes" id="UP000421283"/>
    </source>
</evidence>
<protein>
    <recommendedName>
        <fullName evidence="3">Baseplate protein J-like domain-containing protein</fullName>
    </recommendedName>
</protein>
<reference evidence="2" key="1">
    <citation type="submission" date="2019-09" db="EMBL/GenBank/DDBJ databases">
        <title>Distinct polysaccharide growth profiles of human intestinal Prevotella copri isolates.</title>
        <authorList>
            <person name="Fehlner-Peach H."/>
            <person name="Magnabosco C."/>
            <person name="Raghavan V."/>
            <person name="Scher J.U."/>
            <person name="Tett A."/>
            <person name="Cox L.M."/>
            <person name="Gottsegen C."/>
            <person name="Watters A."/>
            <person name="Wiltshire- Gordon J.D."/>
            <person name="Segata N."/>
            <person name="Bonneau R."/>
            <person name="Littman D.R."/>
        </authorList>
    </citation>
    <scope>NUCLEOTIDE SEQUENCE [LARGE SCALE GENOMIC DNA]</scope>
    <source>
        <strain evidence="2">iAU3127</strain>
    </source>
</reference>
<comment type="caution">
    <text evidence="1">The sequence shown here is derived from an EMBL/GenBank/DDBJ whole genome shotgun (WGS) entry which is preliminary data.</text>
</comment>
<dbReference type="AlphaFoldDB" id="A0AA90VQP2"/>
<dbReference type="EMBL" id="VZAP01000159">
    <property type="protein sequence ID" value="MQO93558.1"/>
    <property type="molecule type" value="Genomic_DNA"/>
</dbReference>
<proteinExistence type="predicted"/>
<gene>
    <name evidence="1" type="ORF">F7D31_13020</name>
</gene>
<sequence length="1081" mass="122985">MVTIIPYELNSTLRCEFEVDKTQLQNFHVLESDWHEIFHWLMESDGKLSSDDNDKDHQEKISALWHNHVLTVLLDIRHKNLKKYAVSFANGCGTTLQNEYTEDLRNKIEGWIGRLSIYLSNAYTEGMPTPAVHIAESIKEQLEKSLPIANPSPRRHNFIQRMLDENNRPYFSMLGAVADIQSKFDFYIEQIENSGDMDAAQALLLTFVRNYCRIVKRLNHKFEELPSFYLHEILKATPKNAIQDSTYVILHPNTEKVNKTFSLPMGTRFVAGESTEGNTLYYSLAEKAYVVPTILESAHTLFLQGTRVITAPIALEGKDNSVLFKNNNPANKQQELGWAIASSMLLLAEGTRNVSLRFMMAGRVDLAQSVADNTTFRLFISNEDGWTERELSVVYNKQEECLLFTFTIADGDNPLSVCSKDIHGIDTAYPTVRILVNDLPINVTEMASVLFRDIQIKVEVSDIRTFSLYSEVGEMDSTQPFYPFGTTGEKGSWFIFGNEELAAKKIQSVVLKGTWNKIPDGGYTLLYKDYDLEQPIKNGSFKAICEWQENSQWNVCVNSPIQLFETDKNRNVKEDVELTLNIADNSLLGTNNSYAYTKKANGFYRIRLSEPSIGFGMDVYRKQFAEIMVYNSKAKERNQKPVPNMPIMPMLADTTLSYTAVDCLGEKGTLYRINDTNGYEKVELENGNIPLLPDLGKHYVYLNLTEIDHVKQIRFYFNLRYAKYGSRIGSVKDSGASVIEYSNCGESQWKRFPSECILQEDTNGLTRSGFMVLNTYDNTNKCLFTSNEVWIRIGFENDVAPNNIIVDGIYLNCFKVQCENGDGRQLPADSISALAIEDPRVLEVSQPMDGFGGKLAEDEKVMSIRTTTRISTRNRALNGCDYEKMILERFDDIEKVCCIPVAKDSSDVRIVVFPHPEKRVLPQLPNWKLAEIEQYIKSFVSPFAKLRVVNPTYETITINMTAILKKDGDADEARRRLYRRIYNFFVPWFVKAQLPELGKRYSYEELKAWLVNDEGIERCVSLTIEGGHNKPSYDAKGKLEDVYYLSSTESGILYPKDINITITDAGEGIEDSSIGTNFIIG</sequence>
<name>A0AA90VQP2_9BACT</name>
<dbReference type="RefSeq" id="WP_153139490.1">
    <property type="nucleotide sequence ID" value="NZ_VZAP01000159.1"/>
</dbReference>
<evidence type="ECO:0000313" key="1">
    <source>
        <dbReference type="EMBL" id="MQO93558.1"/>
    </source>
</evidence>